<organism evidence="3 4">
    <name type="scientific">Cytospora mali</name>
    <name type="common">Apple Valsa canker fungus</name>
    <name type="synonym">Valsa mali</name>
    <dbReference type="NCBI Taxonomy" id="578113"/>
    <lineage>
        <taxon>Eukaryota</taxon>
        <taxon>Fungi</taxon>
        <taxon>Dikarya</taxon>
        <taxon>Ascomycota</taxon>
        <taxon>Pezizomycotina</taxon>
        <taxon>Sordariomycetes</taxon>
        <taxon>Sordariomycetidae</taxon>
        <taxon>Diaporthales</taxon>
        <taxon>Cytosporaceae</taxon>
        <taxon>Cytospora</taxon>
    </lineage>
</organism>
<reference evidence="4" key="1">
    <citation type="submission" date="2014-12" db="EMBL/GenBank/DDBJ databases">
        <title>Genome Sequence of Valsa Canker Pathogens Uncovers a Specific Adaption of Colonization on Woody Bark.</title>
        <authorList>
            <person name="Yin Z."/>
            <person name="Liu H."/>
            <person name="Gao X."/>
            <person name="Li Z."/>
            <person name="Song N."/>
            <person name="Ke X."/>
            <person name="Dai Q."/>
            <person name="Wu Y."/>
            <person name="Sun Y."/>
            <person name="Xu J.-R."/>
            <person name="Kang Z.K."/>
            <person name="Wang L."/>
            <person name="Huang L."/>
        </authorList>
    </citation>
    <scope>NUCLEOTIDE SEQUENCE [LARGE SCALE GENOMIC DNA]</scope>
    <source>
        <strain evidence="4">SXYL134</strain>
    </source>
</reference>
<dbReference type="Gene3D" id="1.10.510.10">
    <property type="entry name" value="Transferase(Phosphotransferase) domain 1"/>
    <property type="match status" value="1"/>
</dbReference>
<dbReference type="OrthoDB" id="4062651at2759"/>
<dbReference type="GO" id="GO:0005524">
    <property type="term" value="F:ATP binding"/>
    <property type="evidence" value="ECO:0007669"/>
    <property type="project" value="InterPro"/>
</dbReference>
<dbReference type="GO" id="GO:0004672">
    <property type="term" value="F:protein kinase activity"/>
    <property type="evidence" value="ECO:0007669"/>
    <property type="project" value="InterPro"/>
</dbReference>
<evidence type="ECO:0000256" key="1">
    <source>
        <dbReference type="SAM" id="MobiDB-lite"/>
    </source>
</evidence>
<dbReference type="InterPro" id="IPR011009">
    <property type="entry name" value="Kinase-like_dom_sf"/>
</dbReference>
<sequence>MAALPLITYYDDLEWLQQISQDKYAFYRRGERWDPIERSGPASLINIPIANPDDTNDLARAAAFQATRDAQVASGAQRYRLRRRGLAAFRNITDREKKQNINELTGLMWNFQNVLKFSRTLGWGGMSLATLWLWKDPATGRQKRAVLKNALREDDARRRNRMALNNERLKLRFLARAKHIIQRFKVANFIGAPLAGDIDDRGGVWLEWARRGDLDEVLGKVAEAVRVAQAGERRSTRNWNQDADFLPTLVMWQIFDCLTKACVAMAFPPRLQEVPLQGSQFPEDGDSLPEVVPPFPLAPYNVQYDNIHFDLDPSNVFIDETDNDHQDIALFKVADFGLASTSRETRRVDSAAPPAPDSLPFPDGEQFTPDWDSVGLWSDPFTDGITDINGNLEHVAANYVARCLMHTPADRPSLQDLQAELDNIRPPGPITPLTRAWVRKYIRDAPAARARLVDFNFRPEFNAAGARNRLYWLKPRDANDNPTRRFTPFR</sequence>
<dbReference type="SUPFAM" id="SSF56112">
    <property type="entry name" value="Protein kinase-like (PK-like)"/>
    <property type="match status" value="1"/>
</dbReference>
<dbReference type="InterPro" id="IPR000719">
    <property type="entry name" value="Prot_kinase_dom"/>
</dbReference>
<keyword evidence="4" id="KW-1185">Reference proteome</keyword>
<dbReference type="AlphaFoldDB" id="A0A194UNU5"/>
<dbReference type="STRING" id="694573.A0A194UNU5"/>
<evidence type="ECO:0000313" key="4">
    <source>
        <dbReference type="Proteomes" id="UP000078576"/>
    </source>
</evidence>
<accession>A0A194UNU5</accession>
<feature type="region of interest" description="Disordered" evidence="1">
    <location>
        <begin position="343"/>
        <end position="365"/>
    </location>
</feature>
<feature type="domain" description="Protein kinase" evidence="2">
    <location>
        <begin position="115"/>
        <end position="461"/>
    </location>
</feature>
<dbReference type="Proteomes" id="UP000078576">
    <property type="component" value="Unassembled WGS sequence"/>
</dbReference>
<dbReference type="PROSITE" id="PS50011">
    <property type="entry name" value="PROTEIN_KINASE_DOM"/>
    <property type="match status" value="1"/>
</dbReference>
<protein>
    <recommendedName>
        <fullName evidence="2">Protein kinase domain-containing protein</fullName>
    </recommendedName>
</protein>
<name>A0A194UNU5_CYTMA</name>
<evidence type="ECO:0000259" key="2">
    <source>
        <dbReference type="PROSITE" id="PS50011"/>
    </source>
</evidence>
<evidence type="ECO:0000313" key="3">
    <source>
        <dbReference type="EMBL" id="KUI53334.1"/>
    </source>
</evidence>
<proteinExistence type="predicted"/>
<dbReference type="EMBL" id="KN714668">
    <property type="protein sequence ID" value="KUI53334.1"/>
    <property type="molecule type" value="Genomic_DNA"/>
</dbReference>
<gene>
    <name evidence="3" type="ORF">VP1G_00774</name>
</gene>